<proteinExistence type="predicted"/>
<dbReference type="SUPFAM" id="SSF46689">
    <property type="entry name" value="Homeodomain-like"/>
    <property type="match status" value="1"/>
</dbReference>
<evidence type="ECO:0000256" key="4">
    <source>
        <dbReference type="PROSITE-ProRule" id="PRU00335"/>
    </source>
</evidence>
<reference evidence="7" key="1">
    <citation type="journal article" date="2019" name="Int. J. Syst. Evol. Microbiol.">
        <title>The Global Catalogue of Microorganisms (GCM) 10K type strain sequencing project: providing services to taxonomists for standard genome sequencing and annotation.</title>
        <authorList>
            <consortium name="The Broad Institute Genomics Platform"/>
            <consortium name="The Broad Institute Genome Sequencing Center for Infectious Disease"/>
            <person name="Wu L."/>
            <person name="Ma J."/>
        </authorList>
    </citation>
    <scope>NUCLEOTIDE SEQUENCE [LARGE SCALE GENOMIC DNA]</scope>
    <source>
        <strain evidence="7">JCM 17137</strain>
    </source>
</reference>
<comment type="caution">
    <text evidence="6">The sequence shown here is derived from an EMBL/GenBank/DDBJ whole genome shotgun (WGS) entry which is preliminary data.</text>
</comment>
<evidence type="ECO:0000313" key="7">
    <source>
        <dbReference type="Proteomes" id="UP001500908"/>
    </source>
</evidence>
<feature type="DNA-binding region" description="H-T-H motif" evidence="4">
    <location>
        <begin position="34"/>
        <end position="53"/>
    </location>
</feature>
<dbReference type="InterPro" id="IPR041347">
    <property type="entry name" value="MftR_C"/>
</dbReference>
<gene>
    <name evidence="6" type="ORF">GCM10022402_14340</name>
</gene>
<evidence type="ECO:0000256" key="1">
    <source>
        <dbReference type="ARBA" id="ARBA00023015"/>
    </source>
</evidence>
<dbReference type="InterPro" id="IPR001647">
    <property type="entry name" value="HTH_TetR"/>
</dbReference>
<evidence type="ECO:0000256" key="2">
    <source>
        <dbReference type="ARBA" id="ARBA00023125"/>
    </source>
</evidence>
<dbReference type="Gene3D" id="1.10.10.60">
    <property type="entry name" value="Homeodomain-like"/>
    <property type="match status" value="1"/>
</dbReference>
<dbReference type="InterPro" id="IPR009057">
    <property type="entry name" value="Homeodomain-like_sf"/>
</dbReference>
<dbReference type="Pfam" id="PF00440">
    <property type="entry name" value="TetR_N"/>
    <property type="match status" value="1"/>
</dbReference>
<dbReference type="InterPro" id="IPR050109">
    <property type="entry name" value="HTH-type_TetR-like_transc_reg"/>
</dbReference>
<dbReference type="Pfam" id="PF17754">
    <property type="entry name" value="TetR_C_14"/>
    <property type="match status" value="1"/>
</dbReference>
<dbReference type="PANTHER" id="PTHR30055">
    <property type="entry name" value="HTH-TYPE TRANSCRIPTIONAL REGULATOR RUTR"/>
    <property type="match status" value="1"/>
</dbReference>
<evidence type="ECO:0000313" key="6">
    <source>
        <dbReference type="EMBL" id="GAA3735281.1"/>
    </source>
</evidence>
<dbReference type="RefSeq" id="WP_344968658.1">
    <property type="nucleotide sequence ID" value="NZ_BAABDD010000005.1"/>
</dbReference>
<keyword evidence="2 4" id="KW-0238">DNA-binding</keyword>
<accession>A0ABP7FBD7</accession>
<dbReference type="Gene3D" id="1.10.357.10">
    <property type="entry name" value="Tetracycline Repressor, domain 2"/>
    <property type="match status" value="1"/>
</dbReference>
<keyword evidence="3" id="KW-0804">Transcription</keyword>
<feature type="domain" description="HTH tetR-type" evidence="5">
    <location>
        <begin position="11"/>
        <end position="71"/>
    </location>
</feature>
<evidence type="ECO:0000259" key="5">
    <source>
        <dbReference type="PROSITE" id="PS50977"/>
    </source>
</evidence>
<dbReference type="Proteomes" id="UP001500908">
    <property type="component" value="Unassembled WGS sequence"/>
</dbReference>
<protein>
    <submittedName>
        <fullName evidence="6">TetR/AcrR family transcriptional regulator</fullName>
    </submittedName>
</protein>
<name>A0ABP7FBD7_9ACTN</name>
<dbReference type="PRINTS" id="PR00455">
    <property type="entry name" value="HTHTETR"/>
</dbReference>
<keyword evidence="1" id="KW-0805">Transcription regulation</keyword>
<organism evidence="6 7">
    <name type="scientific">Salinactinospora qingdaonensis</name>
    <dbReference type="NCBI Taxonomy" id="702744"/>
    <lineage>
        <taxon>Bacteria</taxon>
        <taxon>Bacillati</taxon>
        <taxon>Actinomycetota</taxon>
        <taxon>Actinomycetes</taxon>
        <taxon>Streptosporangiales</taxon>
        <taxon>Nocardiopsidaceae</taxon>
        <taxon>Salinactinospora</taxon>
    </lineage>
</organism>
<evidence type="ECO:0000256" key="3">
    <source>
        <dbReference type="ARBA" id="ARBA00023163"/>
    </source>
</evidence>
<dbReference type="PANTHER" id="PTHR30055:SF238">
    <property type="entry name" value="MYCOFACTOCIN BIOSYNTHESIS TRANSCRIPTIONAL REGULATOR MFTR-RELATED"/>
    <property type="match status" value="1"/>
</dbReference>
<keyword evidence="7" id="KW-1185">Reference proteome</keyword>
<dbReference type="PROSITE" id="PS50977">
    <property type="entry name" value="HTH_TETR_2"/>
    <property type="match status" value="1"/>
</dbReference>
<sequence>MAQDWRARKRARTKEAIQHSALRLFLEHGYDATTVARIAEEAGVSHMTFFRYFPTKEDVVLSDDYDPMIEELVRARPTSEPPIERVRAAIAQGLTAVYTADQDALLTRTRLLLETPALRARLWENLHATQRLLERALDDTDATGATAPLRLRVIAGASVSALTTAVVTWAENDGHPELPQLVDEAFAVLEHQLH</sequence>
<dbReference type="EMBL" id="BAABDD010000005">
    <property type="protein sequence ID" value="GAA3735281.1"/>
    <property type="molecule type" value="Genomic_DNA"/>
</dbReference>